<comment type="caution">
    <text evidence="2">The sequence shown here is derived from an EMBL/GenBank/DDBJ whole genome shotgun (WGS) entry which is preliminary data.</text>
</comment>
<protein>
    <submittedName>
        <fullName evidence="2">Uncharacterized protein</fullName>
    </submittedName>
</protein>
<dbReference type="Proteomes" id="UP000015354">
    <property type="component" value="Unassembled WGS sequence"/>
</dbReference>
<accession>S9UMQ9</accession>
<dbReference type="EMBL" id="ATMH01011609">
    <property type="protein sequence ID" value="EPY15991.1"/>
    <property type="molecule type" value="Genomic_DNA"/>
</dbReference>
<dbReference type="AlphaFoldDB" id="S9UMQ9"/>
<organism evidence="2 3">
    <name type="scientific">Strigomonas culicis</name>
    <dbReference type="NCBI Taxonomy" id="28005"/>
    <lineage>
        <taxon>Eukaryota</taxon>
        <taxon>Discoba</taxon>
        <taxon>Euglenozoa</taxon>
        <taxon>Kinetoplastea</taxon>
        <taxon>Metakinetoplastina</taxon>
        <taxon>Trypanosomatida</taxon>
        <taxon>Trypanosomatidae</taxon>
        <taxon>Strigomonadinae</taxon>
        <taxon>Strigomonas</taxon>
    </lineage>
</organism>
<name>S9UMQ9_9TRYP</name>
<evidence type="ECO:0000313" key="3">
    <source>
        <dbReference type="Proteomes" id="UP000015354"/>
    </source>
</evidence>
<evidence type="ECO:0000313" key="2">
    <source>
        <dbReference type="EMBL" id="EPY15991.1"/>
    </source>
</evidence>
<proteinExistence type="predicted"/>
<keyword evidence="3" id="KW-1185">Reference proteome</keyword>
<sequence length="181" mass="19596">MFNLSSRSAAGRANALRRRQRKAAEASPAPVEEAEEAAGKRGGQRRVEMVDEPLSEVVQFFSNALQQKGQKPAPPTVLKAARMVSSVTRHAFSPRHQAVLREVARRSGYASHSWLTSAQARRTANTFIVPGATPTTLHLHVERVVPLLALSRGSSSAFWTSTRPSSAPASAFSPIVSSGRW</sequence>
<gene>
    <name evidence="2" type="ORF">STCU_11625</name>
</gene>
<evidence type="ECO:0000256" key="1">
    <source>
        <dbReference type="SAM" id="MobiDB-lite"/>
    </source>
</evidence>
<feature type="region of interest" description="Disordered" evidence="1">
    <location>
        <begin position="1"/>
        <end position="45"/>
    </location>
</feature>
<reference evidence="2 3" key="1">
    <citation type="journal article" date="2013" name="PLoS ONE">
        <title>Predicting the Proteins of Angomonas deanei, Strigomonas culicis and Their Respective Endosymbionts Reveals New Aspects of the Trypanosomatidae Family.</title>
        <authorList>
            <person name="Motta M.C."/>
            <person name="Martins A.C."/>
            <person name="de Souza S.S."/>
            <person name="Catta-Preta C.M."/>
            <person name="Silva R."/>
            <person name="Klein C.C."/>
            <person name="de Almeida L.G."/>
            <person name="de Lima Cunha O."/>
            <person name="Ciapina L.P."/>
            <person name="Brocchi M."/>
            <person name="Colabardini A.C."/>
            <person name="de Araujo Lima B."/>
            <person name="Machado C.R."/>
            <person name="de Almeida Soares C.M."/>
            <person name="Probst C.M."/>
            <person name="de Menezes C.B."/>
            <person name="Thompson C.E."/>
            <person name="Bartholomeu D.C."/>
            <person name="Gradia D.F."/>
            <person name="Pavoni D.P."/>
            <person name="Grisard E.C."/>
            <person name="Fantinatti-Garboggini F."/>
            <person name="Marchini F.K."/>
            <person name="Rodrigues-Luiz G.F."/>
            <person name="Wagner G."/>
            <person name="Goldman G.H."/>
            <person name="Fietto J.L."/>
            <person name="Elias M.C."/>
            <person name="Goldman M.H."/>
            <person name="Sagot M.F."/>
            <person name="Pereira M."/>
            <person name="Stoco P.H."/>
            <person name="de Mendonca-Neto R.P."/>
            <person name="Teixeira S.M."/>
            <person name="Maciel T.E."/>
            <person name="de Oliveira Mendes T.A."/>
            <person name="Urmenyi T.P."/>
            <person name="de Souza W."/>
            <person name="Schenkman S."/>
            <person name="de Vasconcelos A.T."/>
        </authorList>
    </citation>
    <scope>NUCLEOTIDE SEQUENCE [LARGE SCALE GENOMIC DNA]</scope>
</reference>